<dbReference type="FunFam" id="1.25.40.660:FF:000003">
    <property type="entry name" value="Vacuolar protein sorting-associated protein 35"/>
    <property type="match status" value="1"/>
</dbReference>
<keyword evidence="11" id="KW-0472">Membrane</keyword>
<dbReference type="GO" id="GO:0005829">
    <property type="term" value="C:cytosol"/>
    <property type="evidence" value="ECO:0007669"/>
    <property type="project" value="GOC"/>
</dbReference>
<evidence type="ECO:0000256" key="9">
    <source>
        <dbReference type="ARBA" id="ARBA00022927"/>
    </source>
</evidence>
<evidence type="ECO:0000256" key="12">
    <source>
        <dbReference type="PIRNR" id="PIRNR009375"/>
    </source>
</evidence>
<evidence type="ECO:0000256" key="5">
    <source>
        <dbReference type="ARBA" id="ARBA00006536"/>
    </source>
</evidence>
<evidence type="ECO:0000256" key="2">
    <source>
        <dbReference type="ARBA" id="ARBA00004179"/>
    </source>
</evidence>
<keyword evidence="8" id="KW-0967">Endosome</keyword>
<dbReference type="Proteomes" id="UP001164929">
    <property type="component" value="Chromosome 5"/>
</dbReference>
<evidence type="ECO:0000256" key="8">
    <source>
        <dbReference type="ARBA" id="ARBA00022753"/>
    </source>
</evidence>
<dbReference type="GO" id="GO:0006886">
    <property type="term" value="P:intracellular protein transport"/>
    <property type="evidence" value="ECO:0007669"/>
    <property type="project" value="TreeGrafter"/>
</dbReference>
<keyword evidence="10" id="KW-0333">Golgi apparatus</keyword>
<evidence type="ECO:0000256" key="6">
    <source>
        <dbReference type="ARBA" id="ARBA00022448"/>
    </source>
</evidence>
<reference evidence="13" key="1">
    <citation type="journal article" date="2023" name="Mol. Ecol. Resour.">
        <title>Chromosome-level genome assembly of a triploid poplar Populus alba 'Berolinensis'.</title>
        <authorList>
            <person name="Chen S."/>
            <person name="Yu Y."/>
            <person name="Wang X."/>
            <person name="Wang S."/>
            <person name="Zhang T."/>
            <person name="Zhou Y."/>
            <person name="He R."/>
            <person name="Meng N."/>
            <person name="Wang Y."/>
            <person name="Liu W."/>
            <person name="Liu Z."/>
            <person name="Liu J."/>
            <person name="Guo Q."/>
            <person name="Huang H."/>
            <person name="Sederoff R.R."/>
            <person name="Wang G."/>
            <person name="Qu G."/>
            <person name="Chen S."/>
        </authorList>
    </citation>
    <scope>NUCLEOTIDE SEQUENCE</scope>
    <source>
        <strain evidence="13">SC-2020</strain>
    </source>
</reference>
<protein>
    <recommendedName>
        <fullName evidence="12">Vacuolar protein sorting-associated protein 35</fullName>
    </recommendedName>
</protein>
<dbReference type="EMBL" id="JAQIZT010000005">
    <property type="protein sequence ID" value="KAJ6997030.1"/>
    <property type="molecule type" value="Genomic_DNA"/>
</dbReference>
<dbReference type="InterPro" id="IPR042491">
    <property type="entry name" value="Vps35_C"/>
</dbReference>
<name>A0AAD6QUR7_9ROSI</name>
<keyword evidence="6 12" id="KW-0813">Transport</keyword>
<accession>A0AAD6QUR7</accession>
<evidence type="ECO:0000313" key="13">
    <source>
        <dbReference type="EMBL" id="KAJ6997030.1"/>
    </source>
</evidence>
<evidence type="ECO:0000256" key="7">
    <source>
        <dbReference type="ARBA" id="ARBA00022490"/>
    </source>
</evidence>
<dbReference type="GO" id="GO:0005794">
    <property type="term" value="C:Golgi apparatus"/>
    <property type="evidence" value="ECO:0007669"/>
    <property type="project" value="UniProtKB-SubCell"/>
</dbReference>
<evidence type="ECO:0000256" key="1">
    <source>
        <dbReference type="ARBA" id="ARBA00004125"/>
    </source>
</evidence>
<dbReference type="GO" id="GO:0005770">
    <property type="term" value="C:late endosome"/>
    <property type="evidence" value="ECO:0007669"/>
    <property type="project" value="TreeGrafter"/>
</dbReference>
<dbReference type="GO" id="GO:0030906">
    <property type="term" value="C:retromer, cargo-selective complex"/>
    <property type="evidence" value="ECO:0007669"/>
    <property type="project" value="InterPro"/>
</dbReference>
<keyword evidence="9 12" id="KW-0653">Protein transport</keyword>
<dbReference type="PANTHER" id="PTHR11099:SF0">
    <property type="entry name" value="VACUOLAR PROTEIN SORTING-ASSOCIATED PROTEIN 35"/>
    <property type="match status" value="1"/>
</dbReference>
<evidence type="ECO:0000256" key="3">
    <source>
        <dbReference type="ARBA" id="ARBA00004496"/>
    </source>
</evidence>
<gene>
    <name evidence="13" type="ORF">NC653_013567</name>
</gene>
<dbReference type="GO" id="GO:0010008">
    <property type="term" value="C:endosome membrane"/>
    <property type="evidence" value="ECO:0007669"/>
    <property type="project" value="UniProtKB-SubCell"/>
</dbReference>
<evidence type="ECO:0000256" key="11">
    <source>
        <dbReference type="ARBA" id="ARBA00023136"/>
    </source>
</evidence>
<dbReference type="InterPro" id="IPR005378">
    <property type="entry name" value="Vps35"/>
</dbReference>
<keyword evidence="7" id="KW-0963">Cytoplasm</keyword>
<sequence length="832" mass="94132">MIADGVENEEKWLAAGIAGLQQNAFYMHRALDSNNLRDALKYSAQMLSELRTSKLSPHKYYELYMRAFDELRKLEMFFKEEARRGCSIIDLYELVQHAGNILPRLYLLCTVGSVYIKSKEAPAKDVLKDLVEMCRGIQHPVRGLFLRSYLSQVSRDKLPDIGSEYEGDADTVVDAVEFVLQNFTEMNKLWVRMQHQGPAREKEKREKERSELRDLVGKNLHVLSQIEGVDLDMYKDTVLPRVLEQVVNCKDEIAQFYLMDCIIQVFPDEYHLQTLEILLGACPQLQPSVDIKTVLSRLMERLSNYAASSAEVLPEFLQVEAFSKLNNAIGKVIEAQVDMPIFGAVTLYSSLLTFTLHVHPDRLDYADQVLGACVKKLSSKGKLDDSKATKQIVALLSAPLEKYNDIVTALKLSNYPRVMEYLDIETNKIMATVIIQSIMKNNTHISTADKVEALFELMTGLIKDLDGAEEEVDEDDFKEEQNSVARLIQMLYNDDQEEMFQIICTVKKHIMTGGPKRLPFTVPPLVFLSLKLVRRLQGSSQDQEENPFGDDSSTSPKKIFQLLNQTIEALSIVPAPELALRLYLQCAEAANDCDLEPVAYEFFTQAYILYEEEVSDSKAQVTALHLIIGTLQRMHVFGVENRDTLTHKATGYSAKLLKKPDQCRAVYGCAHLFWVDDQDNMKDGERVLICLKRALRIANAAQQMSNAARGNTGSVLLFVEILNKYLYFYEKGNPQITVAAIQSLIELITTEMQSDNSPPDPAADAFLASTLRYLQFQKQKGGAISEKYEAIKIWHSWWSEELDASNASSVLTPCVLVNDTVVIFTELHDLSV</sequence>
<dbReference type="AlphaFoldDB" id="A0AAD6QUR7"/>
<dbReference type="PIRSF" id="PIRSF009375">
    <property type="entry name" value="Retromer_Vps35"/>
    <property type="match status" value="1"/>
</dbReference>
<comment type="function">
    <text evidence="12">Plays a role in vesicular protein sorting.</text>
</comment>
<dbReference type="GO" id="GO:0042147">
    <property type="term" value="P:retrograde transport, endosome to Golgi"/>
    <property type="evidence" value="ECO:0007669"/>
    <property type="project" value="InterPro"/>
</dbReference>
<proteinExistence type="inferred from homology"/>
<comment type="similarity">
    <text evidence="5 12">Belongs to the VPS35 family.</text>
</comment>
<dbReference type="PANTHER" id="PTHR11099">
    <property type="entry name" value="VACUOLAR SORTING PROTEIN 35"/>
    <property type="match status" value="1"/>
</dbReference>
<evidence type="ECO:0000313" key="14">
    <source>
        <dbReference type="Proteomes" id="UP001164929"/>
    </source>
</evidence>
<evidence type="ECO:0000256" key="10">
    <source>
        <dbReference type="ARBA" id="ARBA00023034"/>
    </source>
</evidence>
<dbReference type="Pfam" id="PF03635">
    <property type="entry name" value="Vps35"/>
    <property type="match status" value="1"/>
</dbReference>
<dbReference type="Gene3D" id="1.25.40.660">
    <property type="entry name" value="Vacuolar protein sorting-associated protein 35, helical subcomplex Vps35-C"/>
    <property type="match status" value="1"/>
</dbReference>
<keyword evidence="14" id="KW-1185">Reference proteome</keyword>
<comment type="caution">
    <text evidence="13">The sequence shown here is derived from an EMBL/GenBank/DDBJ whole genome shotgun (WGS) entry which is preliminary data.</text>
</comment>
<evidence type="ECO:0000256" key="4">
    <source>
        <dbReference type="ARBA" id="ARBA00004546"/>
    </source>
</evidence>
<comment type="subcellular location">
    <subcellularLocation>
        <location evidence="3">Cytoplasm</location>
    </subcellularLocation>
    <subcellularLocation>
        <location evidence="1">Endosome membrane</location>
        <topology evidence="1">Peripheral membrane protein</topology>
        <orientation evidence="1">Cytoplasmic side</orientation>
    </subcellularLocation>
    <subcellularLocation>
        <location evidence="4">Golgi apparatus</location>
        <location evidence="4">trans-Golgi network membrane</location>
        <topology evidence="4">Peripheral membrane protein</topology>
        <orientation evidence="4">Cytoplasmic side</orientation>
    </subcellularLocation>
    <subcellularLocation>
        <location evidence="2">Prevacuolar compartment membrane</location>
        <topology evidence="2">Peripheral membrane protein</topology>
        <orientation evidence="2">Cytoplasmic side</orientation>
    </subcellularLocation>
</comment>
<organism evidence="13 14">
    <name type="scientific">Populus alba x Populus x berolinensis</name>
    <dbReference type="NCBI Taxonomy" id="444605"/>
    <lineage>
        <taxon>Eukaryota</taxon>
        <taxon>Viridiplantae</taxon>
        <taxon>Streptophyta</taxon>
        <taxon>Embryophyta</taxon>
        <taxon>Tracheophyta</taxon>
        <taxon>Spermatophyta</taxon>
        <taxon>Magnoliopsida</taxon>
        <taxon>eudicotyledons</taxon>
        <taxon>Gunneridae</taxon>
        <taxon>Pentapetalae</taxon>
        <taxon>rosids</taxon>
        <taxon>fabids</taxon>
        <taxon>Malpighiales</taxon>
        <taxon>Salicaceae</taxon>
        <taxon>Saliceae</taxon>
        <taxon>Populus</taxon>
    </lineage>
</organism>